<keyword evidence="1" id="KW-0812">Transmembrane</keyword>
<dbReference type="EMBL" id="JAGGKS010000009">
    <property type="protein sequence ID" value="MBP1926951.1"/>
    <property type="molecule type" value="Genomic_DNA"/>
</dbReference>
<evidence type="ECO:0000313" key="3">
    <source>
        <dbReference type="Proteomes" id="UP001519342"/>
    </source>
</evidence>
<keyword evidence="3" id="KW-1185">Reference proteome</keyword>
<evidence type="ECO:0000256" key="1">
    <source>
        <dbReference type="SAM" id="Phobius"/>
    </source>
</evidence>
<keyword evidence="1" id="KW-0472">Membrane</keyword>
<proteinExistence type="predicted"/>
<dbReference type="Proteomes" id="UP001519342">
    <property type="component" value="Unassembled WGS sequence"/>
</dbReference>
<comment type="caution">
    <text evidence="2">The sequence shown here is derived from an EMBL/GenBank/DDBJ whole genome shotgun (WGS) entry which is preliminary data.</text>
</comment>
<feature type="transmembrane region" description="Helical" evidence="1">
    <location>
        <begin position="95"/>
        <end position="116"/>
    </location>
</feature>
<evidence type="ECO:0008006" key="4">
    <source>
        <dbReference type="Google" id="ProtNLM"/>
    </source>
</evidence>
<feature type="transmembrane region" description="Helical" evidence="1">
    <location>
        <begin position="40"/>
        <end position="58"/>
    </location>
</feature>
<keyword evidence="1" id="KW-1133">Transmembrane helix</keyword>
<sequence length="148" mass="17010">MNKMQVKAMMKKSWWSYALLVAGIFLFTEGCSLLYGSDGLSIEISVILFSLIMHSTSLKELSKRLLLKGYNENTKESKEKNNNQHNQLLKDKACLTANIVAQILFILIAIACYYIEFSITNILLYDIFIIIIYGIISVISHKFYRKIK</sequence>
<dbReference type="RefSeq" id="WP_209512670.1">
    <property type="nucleotide sequence ID" value="NZ_JAGGKS010000009.1"/>
</dbReference>
<gene>
    <name evidence="2" type="ORF">J2Z76_002823</name>
</gene>
<reference evidence="2 3" key="1">
    <citation type="submission" date="2021-03" db="EMBL/GenBank/DDBJ databases">
        <title>Genomic Encyclopedia of Type Strains, Phase IV (KMG-IV): sequencing the most valuable type-strain genomes for metagenomic binning, comparative biology and taxonomic classification.</title>
        <authorList>
            <person name="Goeker M."/>
        </authorList>
    </citation>
    <scope>NUCLEOTIDE SEQUENCE [LARGE SCALE GENOMIC DNA]</scope>
    <source>
        <strain evidence="2 3">DSM 24004</strain>
    </source>
</reference>
<organism evidence="2 3">
    <name type="scientific">Sedimentibacter acidaminivorans</name>
    <dbReference type="NCBI Taxonomy" id="913099"/>
    <lineage>
        <taxon>Bacteria</taxon>
        <taxon>Bacillati</taxon>
        <taxon>Bacillota</taxon>
        <taxon>Tissierellia</taxon>
        <taxon>Sedimentibacter</taxon>
    </lineage>
</organism>
<accession>A0ABS4GGY4</accession>
<feature type="transmembrane region" description="Helical" evidence="1">
    <location>
        <begin position="122"/>
        <end position="144"/>
    </location>
</feature>
<name>A0ABS4GGY4_9FIRM</name>
<protein>
    <recommendedName>
        <fullName evidence="4">DUF2178 domain-containing protein</fullName>
    </recommendedName>
</protein>
<evidence type="ECO:0000313" key="2">
    <source>
        <dbReference type="EMBL" id="MBP1926951.1"/>
    </source>
</evidence>